<keyword evidence="1" id="KW-0472">Membrane</keyword>
<feature type="transmembrane region" description="Helical" evidence="1">
    <location>
        <begin position="125"/>
        <end position="145"/>
    </location>
</feature>
<reference evidence="2" key="1">
    <citation type="submission" date="2013-03" db="EMBL/GenBank/DDBJ databases">
        <authorList>
            <person name="Aslett M."/>
        </authorList>
    </citation>
    <scope>NUCLEOTIDE SEQUENCE [LARGE SCALE GENOMIC DNA]</scope>
    <source>
        <strain evidence="2">ISE/inbred ISE</strain>
    </source>
</reference>
<dbReference type="InterPro" id="IPR019425">
    <property type="entry name" value="7TM_GPCR_serpentine_rcpt_Srt"/>
</dbReference>
<keyword evidence="1" id="KW-0812">Transmembrane</keyword>
<gene>
    <name evidence="2" type="ORF">HCOI_01257700</name>
</gene>
<sequence length="146" mass="16810">MDIMQLSFHDMIGVILCFQLRLPSFITIVGAFMGSSWMVMAINSVLLSFHRLVWTIWPFQAHSILPPRFLKAILAILFLIYCLLLGIMLSPLSEMTFSVYYMMWYYNGDYPLSWVNDRLDSLSNYVTPVVNTLLSAISFTVLFCVS</sequence>
<evidence type="ECO:0008006" key="3">
    <source>
        <dbReference type="Google" id="ProtNLM"/>
    </source>
</evidence>
<feature type="transmembrane region" description="Helical" evidence="1">
    <location>
        <begin position="69"/>
        <end position="92"/>
    </location>
</feature>
<organism evidence="2">
    <name type="scientific">Haemonchus contortus</name>
    <name type="common">Barber pole worm</name>
    <dbReference type="NCBI Taxonomy" id="6289"/>
    <lineage>
        <taxon>Eukaryota</taxon>
        <taxon>Metazoa</taxon>
        <taxon>Ecdysozoa</taxon>
        <taxon>Nematoda</taxon>
        <taxon>Chromadorea</taxon>
        <taxon>Rhabditida</taxon>
        <taxon>Rhabditina</taxon>
        <taxon>Rhabditomorpha</taxon>
        <taxon>Strongyloidea</taxon>
        <taxon>Trichostrongylidae</taxon>
        <taxon>Haemonchus</taxon>
    </lineage>
</organism>
<dbReference type="AlphaFoldDB" id="W6NC62"/>
<proteinExistence type="predicted"/>
<keyword evidence="1" id="KW-1133">Transmembrane helix</keyword>
<name>W6NC62_HAECO</name>
<evidence type="ECO:0000256" key="1">
    <source>
        <dbReference type="SAM" id="Phobius"/>
    </source>
</evidence>
<dbReference type="EMBL" id="CAVP010058594">
    <property type="protein sequence ID" value="CDL94913.1"/>
    <property type="molecule type" value="Genomic_DNA"/>
</dbReference>
<comment type="caution">
    <text evidence="2">The sequence shown here is derived from an EMBL/GenBank/DDBJ whole genome shotgun (WGS) entry which is preliminary data.</text>
</comment>
<reference evidence="2" key="2">
    <citation type="submission" date="2013-05" db="EMBL/GenBank/DDBJ databases">
        <title>The genome and transcriptome of Haemonchus contortus: a key model parasite for drug and vaccine discovery.</title>
        <authorList>
            <person name="Laing R."/>
            <person name="Kikuchi T."/>
            <person name="Martinelli A."/>
            <person name="Tsai I.J."/>
            <person name="Beech R.N."/>
            <person name="Redman E."/>
            <person name="Holroyd N."/>
            <person name="Bartley D.J."/>
            <person name="Beasley H."/>
            <person name="Britton C."/>
            <person name="Curran D."/>
            <person name="Devaney E."/>
            <person name="Gilabert A."/>
            <person name="Jackson F."/>
            <person name="Hunt M."/>
            <person name="Johnston S."/>
            <person name="Kryukov I."/>
            <person name="Li K."/>
            <person name="Morrison A.A."/>
            <person name="Reid A.J."/>
            <person name="Sargison N."/>
            <person name="Saunders G."/>
            <person name="Wasmuth J.D."/>
            <person name="Wolstenholme A."/>
            <person name="Berriman M."/>
            <person name="Gilleard J.S."/>
            <person name="Cotton J.A."/>
        </authorList>
    </citation>
    <scope>NUCLEOTIDE SEQUENCE [LARGE SCALE GENOMIC DNA]</scope>
    <source>
        <strain evidence="2">ISE/inbred ISE</strain>
    </source>
</reference>
<protein>
    <recommendedName>
        <fullName evidence="3">7TM GPCR domain containing protein</fullName>
    </recommendedName>
</protein>
<accession>W6NC62</accession>
<evidence type="ECO:0000313" key="2">
    <source>
        <dbReference type="EMBL" id="CDL94913.1"/>
    </source>
</evidence>
<dbReference type="Pfam" id="PF10321">
    <property type="entry name" value="7TM_GPCR_Srt"/>
    <property type="match status" value="1"/>
</dbReference>